<protein>
    <submittedName>
        <fullName evidence="2">Uncharacterized protein</fullName>
    </submittedName>
</protein>
<organism evidence="1 2">
    <name type="scientific">Romanomermis culicivorax</name>
    <name type="common">Nematode worm</name>
    <dbReference type="NCBI Taxonomy" id="13658"/>
    <lineage>
        <taxon>Eukaryota</taxon>
        <taxon>Metazoa</taxon>
        <taxon>Ecdysozoa</taxon>
        <taxon>Nematoda</taxon>
        <taxon>Enoplea</taxon>
        <taxon>Dorylaimia</taxon>
        <taxon>Mermithida</taxon>
        <taxon>Mermithoidea</taxon>
        <taxon>Mermithidae</taxon>
        <taxon>Romanomermis</taxon>
    </lineage>
</organism>
<dbReference type="Proteomes" id="UP000887565">
    <property type="component" value="Unplaced"/>
</dbReference>
<evidence type="ECO:0000313" key="1">
    <source>
        <dbReference type="Proteomes" id="UP000887565"/>
    </source>
</evidence>
<evidence type="ECO:0000313" key="2">
    <source>
        <dbReference type="WBParaSite" id="nRc.2.0.1.t08665-RA"/>
    </source>
</evidence>
<dbReference type="WBParaSite" id="nRc.2.0.1.t08665-RA">
    <property type="protein sequence ID" value="nRc.2.0.1.t08665-RA"/>
    <property type="gene ID" value="nRc.2.0.1.g08665"/>
</dbReference>
<name>A0A915I497_ROMCU</name>
<proteinExistence type="predicted"/>
<keyword evidence="1" id="KW-1185">Reference proteome</keyword>
<sequence length="131" mass="15588">MYRVKFYILFLRIYYLFQFNKVFFQELQKISVNSHLLKEKDVVDKWLNDVNIAGLSLKVKSPTTTKKQYAQWLDKCYPQTKHDEETLGEKISTGIHNIIENCKLYDGIVQEPSRKEISKFSDRVAYKKVED</sequence>
<accession>A0A915I497</accession>
<reference evidence="2" key="1">
    <citation type="submission" date="2022-11" db="UniProtKB">
        <authorList>
            <consortium name="WormBaseParasite"/>
        </authorList>
    </citation>
    <scope>IDENTIFICATION</scope>
</reference>
<dbReference type="AlphaFoldDB" id="A0A915I497"/>